<dbReference type="PANTHER" id="PTHR34693">
    <property type="entry name" value="PROTEIN PAR32"/>
    <property type="match status" value="1"/>
</dbReference>
<keyword evidence="3" id="KW-1185">Reference proteome</keyword>
<sequence length="156" mass="16507">MAQEYKVSTGRGGAGNVAVTSDKPVPKMVPQGSQTPSILQPVFSTGRGGAGNMRKNVDSKMTRKAQDVEYSENEDLITEGNVDAIDSRGSRGGSLKAKNSEGLKTKRSRPDPPKTVVIGRGGAGNILSPASSRKSKSNKNEKKGLWKKIKSVFSSS</sequence>
<dbReference type="Proteomes" id="UP000191024">
    <property type="component" value="Chromosome E"/>
</dbReference>
<name>A0A1G4JQ44_9SACH</name>
<proteinExistence type="predicted"/>
<dbReference type="PANTHER" id="PTHR34693:SF1">
    <property type="entry name" value="PROTEIN PAR32"/>
    <property type="match status" value="1"/>
</dbReference>
<dbReference type="EMBL" id="LT598465">
    <property type="protein sequence ID" value="SCU92870.1"/>
    <property type="molecule type" value="Genomic_DNA"/>
</dbReference>
<gene>
    <name evidence="2" type="ORF">LAMI_0E12398G</name>
</gene>
<reference evidence="2 3" key="1">
    <citation type="submission" date="2016-03" db="EMBL/GenBank/DDBJ databases">
        <authorList>
            <person name="Devillers H."/>
        </authorList>
    </citation>
    <scope>NUCLEOTIDE SEQUENCE [LARGE SCALE GENOMIC DNA]</scope>
    <source>
        <strain evidence="2">CBS 11717</strain>
    </source>
</reference>
<accession>A0A1G4JQ44</accession>
<dbReference type="OrthoDB" id="3063476at2759"/>
<dbReference type="Pfam" id="PF12223">
    <property type="entry name" value="DUF3602"/>
    <property type="match status" value="1"/>
</dbReference>
<feature type="compositionally biased region" description="Basic and acidic residues" evidence="1">
    <location>
        <begin position="98"/>
        <end position="112"/>
    </location>
</feature>
<dbReference type="AlphaFoldDB" id="A0A1G4JQ44"/>
<evidence type="ECO:0000313" key="2">
    <source>
        <dbReference type="EMBL" id="SCU92870.1"/>
    </source>
</evidence>
<dbReference type="InterPro" id="IPR053203">
    <property type="entry name" value="Cisplatin_resist-associated"/>
</dbReference>
<protein>
    <submittedName>
        <fullName evidence="2">LAMI_0E12398g1_1</fullName>
    </submittedName>
</protein>
<dbReference type="InterPro" id="IPR022024">
    <property type="entry name" value="DUF3602"/>
</dbReference>
<feature type="compositionally biased region" description="Basic and acidic residues" evidence="1">
    <location>
        <begin position="55"/>
        <end position="67"/>
    </location>
</feature>
<organism evidence="2 3">
    <name type="scientific">Lachancea mirantina</name>
    <dbReference type="NCBI Taxonomy" id="1230905"/>
    <lineage>
        <taxon>Eukaryota</taxon>
        <taxon>Fungi</taxon>
        <taxon>Dikarya</taxon>
        <taxon>Ascomycota</taxon>
        <taxon>Saccharomycotina</taxon>
        <taxon>Saccharomycetes</taxon>
        <taxon>Saccharomycetales</taxon>
        <taxon>Saccharomycetaceae</taxon>
        <taxon>Lachancea</taxon>
    </lineage>
</organism>
<evidence type="ECO:0000313" key="3">
    <source>
        <dbReference type="Proteomes" id="UP000191024"/>
    </source>
</evidence>
<evidence type="ECO:0000256" key="1">
    <source>
        <dbReference type="SAM" id="MobiDB-lite"/>
    </source>
</evidence>
<feature type="region of interest" description="Disordered" evidence="1">
    <location>
        <begin position="1"/>
        <end position="156"/>
    </location>
</feature>